<dbReference type="PROSITE" id="PS51257">
    <property type="entry name" value="PROKAR_LIPOPROTEIN"/>
    <property type="match status" value="1"/>
</dbReference>
<evidence type="ECO:0008006" key="3">
    <source>
        <dbReference type="Google" id="ProtNLM"/>
    </source>
</evidence>
<evidence type="ECO:0000313" key="1">
    <source>
        <dbReference type="EMBL" id="VVP16465.1"/>
    </source>
</evidence>
<dbReference type="AlphaFoldDB" id="A0A8H2RR49"/>
<protein>
    <recommendedName>
        <fullName evidence="3">Lipoprotein</fullName>
    </recommendedName>
</protein>
<dbReference type="RefSeq" id="WP_150758457.1">
    <property type="nucleotide sequence ID" value="NZ_CABVIE010000011.1"/>
</dbReference>
<dbReference type="EMBL" id="CABVIE010000011">
    <property type="protein sequence ID" value="VVP16465.1"/>
    <property type="molecule type" value="Genomic_DNA"/>
</dbReference>
<accession>A0A8H2RR49</accession>
<comment type="caution">
    <text evidence="1">The sequence shown here is derived from an EMBL/GenBank/DDBJ whole genome shotgun (WGS) entry which is preliminary data.</text>
</comment>
<gene>
    <name evidence="1" type="ORF">PS900_03620</name>
</gene>
<proteinExistence type="predicted"/>
<reference evidence="1 2" key="1">
    <citation type="submission" date="2019-09" db="EMBL/GenBank/DDBJ databases">
        <authorList>
            <person name="Chandra G."/>
            <person name="Truman W A."/>
        </authorList>
    </citation>
    <scope>NUCLEOTIDE SEQUENCE [LARGE SCALE GENOMIC DNA]</scope>
    <source>
        <strain evidence="1">PS900</strain>
    </source>
</reference>
<organism evidence="1 2">
    <name type="scientific">Pseudomonas fluorescens</name>
    <dbReference type="NCBI Taxonomy" id="294"/>
    <lineage>
        <taxon>Bacteria</taxon>
        <taxon>Pseudomonadati</taxon>
        <taxon>Pseudomonadota</taxon>
        <taxon>Gammaproteobacteria</taxon>
        <taxon>Pseudomonadales</taxon>
        <taxon>Pseudomonadaceae</taxon>
        <taxon>Pseudomonas</taxon>
    </lineage>
</organism>
<name>A0A8H2RR49_PSEFL</name>
<dbReference type="Proteomes" id="UP000325723">
    <property type="component" value="Unassembled WGS sequence"/>
</dbReference>
<evidence type="ECO:0000313" key="2">
    <source>
        <dbReference type="Proteomes" id="UP000325723"/>
    </source>
</evidence>
<sequence length="161" mass="17188">MSKNLSILFLNGAFILGGCQSNARLTFIDKSTGNLYTGETGATYRASNGDAKAQIDNDTYYGVWSYQASGGSYSLVCANSVSTGSWQASDGYNTVNASGTSYNYGTVSSSTRSAQGDGLINIKGFSGAFIRCVFTFNNRSSSGRGQCIRNDGREYDLTIQR</sequence>